<proteinExistence type="predicted"/>
<dbReference type="Proteomes" id="UP000037848">
    <property type="component" value="Unassembled WGS sequence"/>
</dbReference>
<reference evidence="1 2" key="1">
    <citation type="submission" date="2015-08" db="EMBL/GenBank/DDBJ databases">
        <title>Draft Genome Sequence of Pseudoalteromonas porphyrae UCD-SED14.</title>
        <authorList>
            <person name="Coil D.A."/>
            <person name="Jospin G."/>
            <person name="Lee R.D."/>
            <person name="Eisen J.A."/>
        </authorList>
    </citation>
    <scope>NUCLEOTIDE SEQUENCE [LARGE SCALE GENOMIC DNA]</scope>
    <source>
        <strain evidence="1 2">UCD-SED14</strain>
    </source>
</reference>
<dbReference type="EMBL" id="LHPH01000050">
    <property type="protein sequence ID" value="KPH56639.1"/>
    <property type="molecule type" value="Genomic_DNA"/>
</dbReference>
<dbReference type="OrthoDB" id="6294070at2"/>
<accession>A0A0N0LUP5</accession>
<organism evidence="1 2">
    <name type="scientific">Pseudoalteromonas porphyrae</name>
    <dbReference type="NCBI Taxonomy" id="187330"/>
    <lineage>
        <taxon>Bacteria</taxon>
        <taxon>Pseudomonadati</taxon>
        <taxon>Pseudomonadota</taxon>
        <taxon>Gammaproteobacteria</taxon>
        <taxon>Alteromonadales</taxon>
        <taxon>Pseudoalteromonadaceae</taxon>
        <taxon>Pseudoalteromonas</taxon>
    </lineage>
</organism>
<sequence length="150" mass="17159">MSKQKRLPNGMPINSIKNVYINELERHSNQLIGEIKLFLVEQIPSDVTKATVEVFPDEYGDGYISIGLYLDSPNGAKHVAFAEYVNDLPLIDVQSYEEEFSIPDLVVDYVKQWFSECWWKACGWDYNISVELYGHEGFGNGNSIKLTRNC</sequence>
<dbReference type="AlphaFoldDB" id="A0A0N0LUP5"/>
<evidence type="ECO:0000313" key="1">
    <source>
        <dbReference type="EMBL" id="KPH56639.1"/>
    </source>
</evidence>
<dbReference type="PATRIC" id="fig|187330.3.peg.3357"/>
<dbReference type="RefSeq" id="WP_054456181.1">
    <property type="nucleotide sequence ID" value="NZ_LHPH01000050.1"/>
</dbReference>
<gene>
    <name evidence="1" type="ORF">ADS77_21005</name>
</gene>
<name>A0A0N0LUP5_9GAMM</name>
<evidence type="ECO:0000313" key="2">
    <source>
        <dbReference type="Proteomes" id="UP000037848"/>
    </source>
</evidence>
<keyword evidence="2" id="KW-1185">Reference proteome</keyword>
<comment type="caution">
    <text evidence="1">The sequence shown here is derived from an EMBL/GenBank/DDBJ whole genome shotgun (WGS) entry which is preliminary data.</text>
</comment>
<protein>
    <submittedName>
        <fullName evidence="1">Uncharacterized protein</fullName>
    </submittedName>
</protein>